<dbReference type="PANTHER" id="PTHR38505:SF1">
    <property type="entry name" value="RIKEN CDNA 1110032F04 GENE"/>
    <property type="match status" value="1"/>
</dbReference>
<keyword evidence="1" id="KW-0472">Membrane</keyword>
<comment type="caution">
    <text evidence="3">The sequence shown here is derived from an EMBL/GenBank/DDBJ whole genome shotgun (WGS) entry which is preliminary data.</text>
</comment>
<dbReference type="EMBL" id="JAUCMX010000022">
    <property type="protein sequence ID" value="KAK3513081.1"/>
    <property type="molecule type" value="Genomic_DNA"/>
</dbReference>
<protein>
    <submittedName>
        <fullName evidence="3">Uncharacterized protein</fullName>
    </submittedName>
</protein>
<organism evidence="3 4">
    <name type="scientific">Hemibagrus guttatus</name>
    <dbReference type="NCBI Taxonomy" id="175788"/>
    <lineage>
        <taxon>Eukaryota</taxon>
        <taxon>Metazoa</taxon>
        <taxon>Chordata</taxon>
        <taxon>Craniata</taxon>
        <taxon>Vertebrata</taxon>
        <taxon>Euteleostomi</taxon>
        <taxon>Actinopterygii</taxon>
        <taxon>Neopterygii</taxon>
        <taxon>Teleostei</taxon>
        <taxon>Ostariophysi</taxon>
        <taxon>Siluriformes</taxon>
        <taxon>Bagridae</taxon>
        <taxon>Hemibagrus</taxon>
    </lineage>
</organism>
<dbReference type="InterPro" id="IPR031696">
    <property type="entry name" value="DUF4719"/>
</dbReference>
<keyword evidence="1" id="KW-1133">Transmembrane helix</keyword>
<proteinExistence type="predicted"/>
<evidence type="ECO:0000313" key="4">
    <source>
        <dbReference type="Proteomes" id="UP001274896"/>
    </source>
</evidence>
<feature type="chain" id="PRO_5041985156" evidence="2">
    <location>
        <begin position="23"/>
        <end position="202"/>
    </location>
</feature>
<keyword evidence="2" id="KW-0732">Signal</keyword>
<gene>
    <name evidence="3" type="ORF">QTP70_000983</name>
</gene>
<evidence type="ECO:0000256" key="1">
    <source>
        <dbReference type="SAM" id="Phobius"/>
    </source>
</evidence>
<dbReference type="Proteomes" id="UP001274896">
    <property type="component" value="Unassembled WGS sequence"/>
</dbReference>
<accession>A0AAE0Q3L8</accession>
<sequence length="202" mass="22363">MRQFALDVGTLVTLCTVCVCDASRGCGEIQCGARANGSATSTGCCDLPLRTFAEHASWLARKLSGLLILLALFAVGYFVQRLVCPRHRRRGRAPPEPESLLGARATASQDTLLERFEDGGGMDGVDGFTSPVLQPPAYEEVKDLPTYEESEEYVMSDFLYLMFSFRLITRINMKYSSCVSEISQISVLNTRFLNEGRSSIFY</sequence>
<keyword evidence="1" id="KW-0812">Transmembrane</keyword>
<dbReference type="PANTHER" id="PTHR38505">
    <property type="entry name" value="HYPOTHETICAL PROTEIN LOC100362176"/>
    <property type="match status" value="1"/>
</dbReference>
<evidence type="ECO:0000313" key="3">
    <source>
        <dbReference type="EMBL" id="KAK3513081.1"/>
    </source>
</evidence>
<feature type="transmembrane region" description="Helical" evidence="1">
    <location>
        <begin position="63"/>
        <end position="83"/>
    </location>
</feature>
<feature type="signal peptide" evidence="2">
    <location>
        <begin position="1"/>
        <end position="22"/>
    </location>
</feature>
<dbReference type="Pfam" id="PF15843">
    <property type="entry name" value="DUF4719"/>
    <property type="match status" value="1"/>
</dbReference>
<reference evidence="3" key="1">
    <citation type="submission" date="2023-06" db="EMBL/GenBank/DDBJ databases">
        <title>Male Hemibagrus guttatus genome.</title>
        <authorList>
            <person name="Bian C."/>
        </authorList>
    </citation>
    <scope>NUCLEOTIDE SEQUENCE</scope>
    <source>
        <strain evidence="3">Male_cb2023</strain>
        <tissue evidence="3">Muscle</tissue>
    </source>
</reference>
<name>A0AAE0Q3L8_9TELE</name>
<keyword evidence="4" id="KW-1185">Reference proteome</keyword>
<dbReference type="AlphaFoldDB" id="A0AAE0Q3L8"/>
<evidence type="ECO:0000256" key="2">
    <source>
        <dbReference type="SAM" id="SignalP"/>
    </source>
</evidence>